<name>A0A5Q2RJK8_9ACTN</name>
<dbReference type="InterPro" id="IPR011576">
    <property type="entry name" value="Pyridox_Oxase_N"/>
</dbReference>
<dbReference type="EMBL" id="CP045851">
    <property type="protein sequence ID" value="QGG95082.1"/>
    <property type="molecule type" value="Genomic_DNA"/>
</dbReference>
<gene>
    <name evidence="2" type="ORF">GH723_08165</name>
</gene>
<dbReference type="Proteomes" id="UP000334019">
    <property type="component" value="Chromosome"/>
</dbReference>
<reference evidence="2 3" key="1">
    <citation type="submission" date="2019-11" db="EMBL/GenBank/DDBJ databases">
        <authorList>
            <person name="He Y."/>
        </authorList>
    </citation>
    <scope>NUCLEOTIDE SEQUENCE [LARGE SCALE GENOMIC DNA]</scope>
    <source>
        <strain evidence="2 3">SCSIO 58843</strain>
    </source>
</reference>
<dbReference type="SUPFAM" id="SSF50475">
    <property type="entry name" value="FMN-binding split barrel"/>
    <property type="match status" value="1"/>
</dbReference>
<evidence type="ECO:0000259" key="1">
    <source>
        <dbReference type="Pfam" id="PF01243"/>
    </source>
</evidence>
<dbReference type="Pfam" id="PF01243">
    <property type="entry name" value="PNPOx_N"/>
    <property type="match status" value="1"/>
</dbReference>
<organism evidence="2 3">
    <name type="scientific">Actinomarinicola tropica</name>
    <dbReference type="NCBI Taxonomy" id="2789776"/>
    <lineage>
        <taxon>Bacteria</taxon>
        <taxon>Bacillati</taxon>
        <taxon>Actinomycetota</taxon>
        <taxon>Acidimicrobiia</taxon>
        <taxon>Acidimicrobiales</taxon>
        <taxon>Iamiaceae</taxon>
        <taxon>Actinomarinicola</taxon>
    </lineage>
</organism>
<evidence type="ECO:0000313" key="2">
    <source>
        <dbReference type="EMBL" id="QGG95082.1"/>
    </source>
</evidence>
<dbReference type="InterPro" id="IPR012349">
    <property type="entry name" value="Split_barrel_FMN-bd"/>
</dbReference>
<dbReference type="AlphaFoldDB" id="A0A5Q2RJK8"/>
<evidence type="ECO:0000313" key="3">
    <source>
        <dbReference type="Proteomes" id="UP000334019"/>
    </source>
</evidence>
<dbReference type="Gene3D" id="2.30.110.10">
    <property type="entry name" value="Electron Transport, Fmn-binding Protein, Chain A"/>
    <property type="match status" value="1"/>
</dbReference>
<dbReference type="RefSeq" id="WP_153759190.1">
    <property type="nucleotide sequence ID" value="NZ_CP045851.1"/>
</dbReference>
<dbReference type="InterPro" id="IPR024029">
    <property type="entry name" value="Pyridox_Oxase_FMN-dep"/>
</dbReference>
<sequence>MPFDHAITTQEQLRERYGDTPEIVLRKIVDRIDDGARGFIAASPFFVLATSSPTGTDASPRGGPPGFVAVLDEHRVAFGDLSGNRILDSFSNLVAEPQVGLLFTIPGVDETLRLNGRATLTTDPDVLAACAIDGRTPKVAVGIDVEQVYIHCAKAFRRSGLWDPSSWLDPADHPNAACILRDHMELEVDPQLIEDDLERGYAAAMWEPGG</sequence>
<keyword evidence="3" id="KW-1185">Reference proteome</keyword>
<accession>A0A5Q2RJK8</accession>
<feature type="domain" description="Pyridoxamine 5'-phosphate oxidase N-terminal" evidence="1">
    <location>
        <begin position="33"/>
        <end position="152"/>
    </location>
</feature>
<proteinExistence type="predicted"/>
<dbReference type="KEGG" id="atq:GH723_08165"/>
<dbReference type="PANTHER" id="PTHR42815">
    <property type="entry name" value="FAD-BINDING, PUTATIVE (AFU_ORTHOLOGUE AFUA_6G07600)-RELATED"/>
    <property type="match status" value="1"/>
</dbReference>
<dbReference type="NCBIfam" id="TIGR04025">
    <property type="entry name" value="PPOX_FMN_DR2398"/>
    <property type="match status" value="1"/>
</dbReference>
<dbReference type="PANTHER" id="PTHR42815:SF2">
    <property type="entry name" value="FAD-BINDING, PUTATIVE (AFU_ORTHOLOGUE AFUA_6G07600)-RELATED"/>
    <property type="match status" value="1"/>
</dbReference>
<protein>
    <submittedName>
        <fullName evidence="2">Pyridoxamine 5'-phosphate oxidase family protein</fullName>
    </submittedName>
</protein>